<dbReference type="PANTHER" id="PTHR43335">
    <property type="entry name" value="ABC TRANSPORTER, ATP-BINDING PROTEIN"/>
    <property type="match status" value="1"/>
</dbReference>
<evidence type="ECO:0000313" key="6">
    <source>
        <dbReference type="EMBL" id="NUB90353.1"/>
    </source>
</evidence>
<dbReference type="Gene3D" id="3.40.50.300">
    <property type="entry name" value="P-loop containing nucleotide triphosphate hydrolases"/>
    <property type="match status" value="1"/>
</dbReference>
<dbReference type="RefSeq" id="WP_174701400.1">
    <property type="nucleotide sequence ID" value="NZ_JABURA010000001.1"/>
</dbReference>
<name>A0A8J8GI06_9EURY</name>
<dbReference type="PROSITE" id="PS00211">
    <property type="entry name" value="ABC_TRANSPORTER_1"/>
    <property type="match status" value="1"/>
</dbReference>
<comment type="caution">
    <text evidence="6">The sequence shown here is derived from an EMBL/GenBank/DDBJ whole genome shotgun (WGS) entry which is preliminary data.</text>
</comment>
<dbReference type="AlphaFoldDB" id="A0A8J8GI06"/>
<evidence type="ECO:0000259" key="5">
    <source>
        <dbReference type="PROSITE" id="PS50893"/>
    </source>
</evidence>
<evidence type="ECO:0000313" key="7">
    <source>
        <dbReference type="Proteomes" id="UP000728647"/>
    </source>
</evidence>
<evidence type="ECO:0000256" key="4">
    <source>
        <dbReference type="ARBA" id="ARBA00022840"/>
    </source>
</evidence>
<comment type="similarity">
    <text evidence="1">Belongs to the ABC transporter superfamily.</text>
</comment>
<dbReference type="InterPro" id="IPR027417">
    <property type="entry name" value="P-loop_NTPase"/>
</dbReference>
<reference evidence="6" key="1">
    <citation type="submission" date="2020-06" db="EMBL/GenBank/DDBJ databases">
        <title>Haloterrigena sp. nov., an extremely halophilic archaeon isolated from a saline sediment.</title>
        <authorList>
            <person name="Liu B.-B."/>
        </authorList>
    </citation>
    <scope>NUCLEOTIDE SEQUENCE</scope>
    <source>
        <strain evidence="6">SYSU A121-1</strain>
    </source>
</reference>
<dbReference type="SUPFAM" id="SSF52540">
    <property type="entry name" value="P-loop containing nucleoside triphosphate hydrolases"/>
    <property type="match status" value="1"/>
</dbReference>
<keyword evidence="3" id="KW-0547">Nucleotide-binding</keyword>
<dbReference type="Pfam" id="PF13732">
    <property type="entry name" value="DrrA1-3_C"/>
    <property type="match status" value="1"/>
</dbReference>
<dbReference type="SMART" id="SM00382">
    <property type="entry name" value="AAA"/>
    <property type="match status" value="1"/>
</dbReference>
<dbReference type="InterPro" id="IPR003439">
    <property type="entry name" value="ABC_transporter-like_ATP-bd"/>
</dbReference>
<dbReference type="Pfam" id="PF00005">
    <property type="entry name" value="ABC_tran"/>
    <property type="match status" value="1"/>
</dbReference>
<dbReference type="InterPro" id="IPR003593">
    <property type="entry name" value="AAA+_ATPase"/>
</dbReference>
<dbReference type="PROSITE" id="PS50893">
    <property type="entry name" value="ABC_TRANSPORTER_2"/>
    <property type="match status" value="1"/>
</dbReference>
<keyword evidence="2" id="KW-0813">Transport</keyword>
<sequence>MAAITVENVSKRYGTVTALDRVDLTVDEGEIFGFLGPNGAGKSTLINVFLDFAQPDDGRAAIFGHDCQAESVAAKSRMGVLPDGYTVYDRLTGRQHLEYAIEAKEADVEPMAVLDRVGIRDAADQRAGGYSKGMAQRLVLGMALVGEPDLLVLDEPTSGLDPHGIKQIRTVIREERERGATVFFSSHILEQVEAVCDRVGILYDGELVATDTIEGLRQSVGGTTKLLITVDRAEADVLERVESLAGVERAWPNPEADRVEVTCSNDAKMDVLITLNEAGVDIENFRTEEASLEEMFVEYTSGAN</sequence>
<dbReference type="InterPro" id="IPR025302">
    <property type="entry name" value="DrrA1/2-like_C"/>
</dbReference>
<evidence type="ECO:0000256" key="1">
    <source>
        <dbReference type="ARBA" id="ARBA00005417"/>
    </source>
</evidence>
<evidence type="ECO:0000256" key="3">
    <source>
        <dbReference type="ARBA" id="ARBA00022741"/>
    </source>
</evidence>
<accession>A0A8J8GI06</accession>
<feature type="domain" description="ABC transporter" evidence="5">
    <location>
        <begin position="4"/>
        <end position="229"/>
    </location>
</feature>
<dbReference type="Proteomes" id="UP000728647">
    <property type="component" value="Unassembled WGS sequence"/>
</dbReference>
<dbReference type="GO" id="GO:0005524">
    <property type="term" value="F:ATP binding"/>
    <property type="evidence" value="ECO:0007669"/>
    <property type="project" value="UniProtKB-KW"/>
</dbReference>
<dbReference type="PANTHER" id="PTHR43335:SF4">
    <property type="entry name" value="ABC TRANSPORTER, ATP-BINDING PROTEIN"/>
    <property type="match status" value="1"/>
</dbReference>
<dbReference type="GO" id="GO:0016887">
    <property type="term" value="F:ATP hydrolysis activity"/>
    <property type="evidence" value="ECO:0007669"/>
    <property type="project" value="InterPro"/>
</dbReference>
<dbReference type="CDD" id="cd03230">
    <property type="entry name" value="ABC_DR_subfamily_A"/>
    <property type="match status" value="1"/>
</dbReference>
<dbReference type="OrthoDB" id="87732at2157"/>
<evidence type="ECO:0000256" key="2">
    <source>
        <dbReference type="ARBA" id="ARBA00022448"/>
    </source>
</evidence>
<gene>
    <name evidence="6" type="ORF">HT576_04785</name>
</gene>
<protein>
    <submittedName>
        <fullName evidence="6">ABC transporter ATP-binding protein</fullName>
    </submittedName>
</protein>
<organism evidence="6 7">
    <name type="scientific">Haloterrigena gelatinilytica</name>
    <dbReference type="NCBI Taxonomy" id="2741724"/>
    <lineage>
        <taxon>Archaea</taxon>
        <taxon>Methanobacteriati</taxon>
        <taxon>Methanobacteriota</taxon>
        <taxon>Stenosarchaea group</taxon>
        <taxon>Halobacteria</taxon>
        <taxon>Halobacteriales</taxon>
        <taxon>Natrialbaceae</taxon>
        <taxon>Haloterrigena</taxon>
    </lineage>
</organism>
<dbReference type="InterPro" id="IPR017871">
    <property type="entry name" value="ABC_transporter-like_CS"/>
</dbReference>
<dbReference type="EMBL" id="JABURA010000001">
    <property type="protein sequence ID" value="NUB90353.1"/>
    <property type="molecule type" value="Genomic_DNA"/>
</dbReference>
<keyword evidence="4 6" id="KW-0067">ATP-binding</keyword>
<proteinExistence type="inferred from homology"/>